<dbReference type="InterPro" id="IPR002413">
    <property type="entry name" value="V5_allergen-like"/>
</dbReference>
<dbReference type="eggNOG" id="KOG3017">
    <property type="taxonomic scope" value="Eukaryota"/>
</dbReference>
<proteinExistence type="predicted"/>
<dbReference type="Proteomes" id="UP000095285">
    <property type="component" value="Unassembled WGS sequence"/>
</dbReference>
<dbReference type="SUPFAM" id="SSF55797">
    <property type="entry name" value="PR-1-like"/>
    <property type="match status" value="1"/>
</dbReference>
<dbReference type="InterPro" id="IPR001283">
    <property type="entry name" value="CRISP-related"/>
</dbReference>
<evidence type="ECO:0000313" key="4">
    <source>
        <dbReference type="WBParaSite" id="EN70_9113"/>
    </source>
</evidence>
<dbReference type="WBParaSite" id="EN70_9113">
    <property type="protein sequence ID" value="EN70_9113"/>
    <property type="gene ID" value="EN70_9113"/>
</dbReference>
<dbReference type="InterPro" id="IPR035940">
    <property type="entry name" value="CAP_sf"/>
</dbReference>
<keyword evidence="1" id="KW-0732">Signal</keyword>
<dbReference type="GO" id="GO:0005576">
    <property type="term" value="C:extracellular region"/>
    <property type="evidence" value="ECO:0007669"/>
    <property type="project" value="InterPro"/>
</dbReference>
<evidence type="ECO:0000259" key="2">
    <source>
        <dbReference type="SMART" id="SM00198"/>
    </source>
</evidence>
<protein>
    <submittedName>
        <fullName evidence="4">SCP domain-containing protein</fullName>
    </submittedName>
</protein>
<name>A0A1I7W381_LOALO</name>
<sequence>MLCFFMFAAIIIGVTTVEDYQCEGGQLTPKQREAIVKQNNKLRSQLVHGRFKDKFGEFMPRGKNVLKMRWSCSLEHSAQKRADRCVSGDPPKEQRKDIGENIYDFWSSAGVEALRRYAGTKAGESWWSELPKRYGSNPSNNLTAQVSRQDVLHFTQMAWGKTYKIGCGIATKCNGGRKLMVVCHYRPAGNMRNKLIYEIGEPCRKNSDCHTEKCSVKYGLCKK</sequence>
<accession>A0A1I7W381</accession>
<dbReference type="PANTHER" id="PTHR10334">
    <property type="entry name" value="CYSTEINE-RICH SECRETORY PROTEIN-RELATED"/>
    <property type="match status" value="1"/>
</dbReference>
<dbReference type="InterPro" id="IPR014044">
    <property type="entry name" value="CAP_dom"/>
</dbReference>
<evidence type="ECO:0000313" key="3">
    <source>
        <dbReference type="Proteomes" id="UP000095285"/>
    </source>
</evidence>
<dbReference type="InterPro" id="IPR018244">
    <property type="entry name" value="Allrgn_V5/Tpx1_CS"/>
</dbReference>
<feature type="domain" description="SCP" evidence="2">
    <location>
        <begin position="30"/>
        <end position="193"/>
    </location>
</feature>
<dbReference type="CDD" id="cd05380">
    <property type="entry name" value="CAP_euk"/>
    <property type="match status" value="1"/>
</dbReference>
<dbReference type="PROSITE" id="PS01010">
    <property type="entry name" value="CRISP_2"/>
    <property type="match status" value="1"/>
</dbReference>
<dbReference type="SMART" id="SM00198">
    <property type="entry name" value="SCP"/>
    <property type="match status" value="1"/>
</dbReference>
<dbReference type="AlphaFoldDB" id="A0A1I7W381"/>
<reference evidence="3" key="1">
    <citation type="submission" date="2012-04" db="EMBL/GenBank/DDBJ databases">
        <title>The Genome Sequence of Loa loa.</title>
        <authorList>
            <consortium name="The Broad Institute Genome Sequencing Platform"/>
            <consortium name="Broad Institute Genome Sequencing Center for Infectious Disease"/>
            <person name="Nutman T.B."/>
            <person name="Fink D.L."/>
            <person name="Russ C."/>
            <person name="Young S."/>
            <person name="Zeng Q."/>
            <person name="Gargeya S."/>
            <person name="Alvarado L."/>
            <person name="Berlin A."/>
            <person name="Chapman S.B."/>
            <person name="Chen Z."/>
            <person name="Freedman E."/>
            <person name="Gellesch M."/>
            <person name="Goldberg J."/>
            <person name="Griggs A."/>
            <person name="Gujja S."/>
            <person name="Heilman E.R."/>
            <person name="Heiman D."/>
            <person name="Howarth C."/>
            <person name="Mehta T."/>
            <person name="Neiman D."/>
            <person name="Pearson M."/>
            <person name="Roberts A."/>
            <person name="Saif S."/>
            <person name="Shea T."/>
            <person name="Shenoy N."/>
            <person name="Sisk P."/>
            <person name="Stolte C."/>
            <person name="Sykes S."/>
            <person name="White J."/>
            <person name="Yandava C."/>
            <person name="Haas B."/>
            <person name="Henn M.R."/>
            <person name="Nusbaum C."/>
            <person name="Birren B."/>
        </authorList>
    </citation>
    <scope>NUCLEOTIDE SEQUENCE [LARGE SCALE GENOMIC DNA]</scope>
</reference>
<reference evidence="4" key="2">
    <citation type="submission" date="2016-11" db="UniProtKB">
        <authorList>
            <consortium name="WormBaseParasite"/>
        </authorList>
    </citation>
    <scope>IDENTIFICATION</scope>
</reference>
<feature type="signal peptide" evidence="1">
    <location>
        <begin position="1"/>
        <end position="16"/>
    </location>
</feature>
<feature type="chain" id="PRO_5009310511" evidence="1">
    <location>
        <begin position="17"/>
        <end position="223"/>
    </location>
</feature>
<organism evidence="3 4">
    <name type="scientific">Loa loa</name>
    <name type="common">Eye worm</name>
    <name type="synonym">Filaria loa</name>
    <dbReference type="NCBI Taxonomy" id="7209"/>
    <lineage>
        <taxon>Eukaryota</taxon>
        <taxon>Metazoa</taxon>
        <taxon>Ecdysozoa</taxon>
        <taxon>Nematoda</taxon>
        <taxon>Chromadorea</taxon>
        <taxon>Rhabditida</taxon>
        <taxon>Spirurina</taxon>
        <taxon>Spiruromorpha</taxon>
        <taxon>Filarioidea</taxon>
        <taxon>Onchocercidae</taxon>
        <taxon>Loa</taxon>
    </lineage>
</organism>
<dbReference type="Gene3D" id="3.40.33.10">
    <property type="entry name" value="CAP"/>
    <property type="match status" value="1"/>
</dbReference>
<keyword evidence="3" id="KW-1185">Reference proteome</keyword>
<evidence type="ECO:0000256" key="1">
    <source>
        <dbReference type="SAM" id="SignalP"/>
    </source>
</evidence>
<dbReference type="PRINTS" id="PR00837">
    <property type="entry name" value="V5TPXLIKE"/>
</dbReference>
<dbReference type="Pfam" id="PF00188">
    <property type="entry name" value="CAP"/>
    <property type="match status" value="1"/>
</dbReference>
<dbReference type="PRINTS" id="PR00838">
    <property type="entry name" value="V5ALLERGEN"/>
</dbReference>